<evidence type="ECO:0000313" key="1">
    <source>
        <dbReference type="EMBL" id="GAF84877.1"/>
    </source>
</evidence>
<protein>
    <submittedName>
        <fullName evidence="1">Uncharacterized protein</fullName>
    </submittedName>
</protein>
<comment type="caution">
    <text evidence="1">The sequence shown here is derived from an EMBL/GenBank/DDBJ whole genome shotgun (WGS) entry which is preliminary data.</text>
</comment>
<gene>
    <name evidence="1" type="ORF">S01H1_09655</name>
</gene>
<feature type="non-terminal residue" evidence="1">
    <location>
        <position position="1"/>
    </location>
</feature>
<reference evidence="1" key="1">
    <citation type="journal article" date="2014" name="Front. Microbiol.">
        <title>High frequency of phylogenetically diverse reductive dehalogenase-homologous genes in deep subseafloor sedimentary metagenomes.</title>
        <authorList>
            <person name="Kawai M."/>
            <person name="Futagami T."/>
            <person name="Toyoda A."/>
            <person name="Takaki Y."/>
            <person name="Nishi S."/>
            <person name="Hori S."/>
            <person name="Arai W."/>
            <person name="Tsubouchi T."/>
            <person name="Morono Y."/>
            <person name="Uchiyama I."/>
            <person name="Ito T."/>
            <person name="Fujiyama A."/>
            <person name="Inagaki F."/>
            <person name="Takami H."/>
        </authorList>
    </citation>
    <scope>NUCLEOTIDE SEQUENCE</scope>
    <source>
        <strain evidence="1">Expedition CK06-06</strain>
    </source>
</reference>
<name>X0T9K3_9ZZZZ</name>
<accession>X0T9K3</accession>
<organism evidence="1">
    <name type="scientific">marine sediment metagenome</name>
    <dbReference type="NCBI Taxonomy" id="412755"/>
    <lineage>
        <taxon>unclassified sequences</taxon>
        <taxon>metagenomes</taxon>
        <taxon>ecological metagenomes</taxon>
    </lineage>
</organism>
<proteinExistence type="predicted"/>
<dbReference type="EMBL" id="BARS01004933">
    <property type="protein sequence ID" value="GAF84877.1"/>
    <property type="molecule type" value="Genomic_DNA"/>
</dbReference>
<dbReference type="AlphaFoldDB" id="X0T9K3"/>
<sequence length="60" mass="6930">HLFSLSLPMQRRKGVQGDKLFALPSLTELRYKDGEGLRAKLLNRNLCFSKKHRGVKYEKG</sequence>